<dbReference type="GO" id="GO:0005524">
    <property type="term" value="F:ATP binding"/>
    <property type="evidence" value="ECO:0007669"/>
    <property type="project" value="UniProtKB-KW"/>
</dbReference>
<evidence type="ECO:0000256" key="5">
    <source>
        <dbReference type="ARBA" id="ARBA00022553"/>
    </source>
</evidence>
<dbReference type="InterPro" id="IPR035965">
    <property type="entry name" value="PAS-like_dom_sf"/>
</dbReference>
<accession>A0A366ELW1</accession>
<evidence type="ECO:0000256" key="3">
    <source>
        <dbReference type="ARBA" id="ARBA00012438"/>
    </source>
</evidence>
<keyword evidence="7 14" id="KW-0812">Transmembrane</keyword>
<evidence type="ECO:0000256" key="11">
    <source>
        <dbReference type="ARBA" id="ARBA00022989"/>
    </source>
</evidence>
<dbReference type="Pfam" id="PF17203">
    <property type="entry name" value="sCache_3_2"/>
    <property type="match status" value="1"/>
</dbReference>
<evidence type="ECO:0000256" key="12">
    <source>
        <dbReference type="ARBA" id="ARBA00023012"/>
    </source>
</evidence>
<dbReference type="InterPro" id="IPR029151">
    <property type="entry name" value="Sensor-like_sf"/>
</dbReference>
<keyword evidence="13 14" id="KW-0472">Membrane</keyword>
<dbReference type="FunFam" id="3.30.450.20:FF:000018">
    <property type="entry name" value="Sensor histidine kinase DcuS"/>
    <property type="match status" value="1"/>
</dbReference>
<dbReference type="GO" id="GO:0006355">
    <property type="term" value="P:regulation of DNA-templated transcription"/>
    <property type="evidence" value="ECO:0007669"/>
    <property type="project" value="InterPro"/>
</dbReference>
<keyword evidence="4" id="KW-1003">Cell membrane</keyword>
<evidence type="ECO:0000256" key="9">
    <source>
        <dbReference type="ARBA" id="ARBA00022777"/>
    </source>
</evidence>
<evidence type="ECO:0000256" key="7">
    <source>
        <dbReference type="ARBA" id="ARBA00022692"/>
    </source>
</evidence>
<protein>
    <recommendedName>
        <fullName evidence="3">histidine kinase</fullName>
        <ecNumber evidence="3">2.7.13.3</ecNumber>
    </recommendedName>
</protein>
<keyword evidence="8" id="KW-0547">Nucleotide-binding</keyword>
<dbReference type="InterPro" id="IPR013767">
    <property type="entry name" value="PAS_fold"/>
</dbReference>
<dbReference type="InterPro" id="IPR004358">
    <property type="entry name" value="Sig_transdc_His_kin-like_C"/>
</dbReference>
<organism evidence="16 17">
    <name type="scientific">Rossellomorea aquimaris</name>
    <dbReference type="NCBI Taxonomy" id="189382"/>
    <lineage>
        <taxon>Bacteria</taxon>
        <taxon>Bacillati</taxon>
        <taxon>Bacillota</taxon>
        <taxon>Bacilli</taxon>
        <taxon>Bacillales</taxon>
        <taxon>Bacillaceae</taxon>
        <taxon>Rossellomorea</taxon>
    </lineage>
</organism>
<dbReference type="PROSITE" id="PS50109">
    <property type="entry name" value="HIS_KIN"/>
    <property type="match status" value="1"/>
</dbReference>
<keyword evidence="9 16" id="KW-0418">Kinase</keyword>
<dbReference type="EC" id="2.7.13.3" evidence="3"/>
<dbReference type="SMART" id="SM00091">
    <property type="entry name" value="PAS"/>
    <property type="match status" value="1"/>
</dbReference>
<evidence type="ECO:0000256" key="8">
    <source>
        <dbReference type="ARBA" id="ARBA00022741"/>
    </source>
</evidence>
<evidence type="ECO:0000256" key="10">
    <source>
        <dbReference type="ARBA" id="ARBA00022840"/>
    </source>
</evidence>
<dbReference type="Gene3D" id="1.10.287.130">
    <property type="match status" value="1"/>
</dbReference>
<evidence type="ECO:0000256" key="14">
    <source>
        <dbReference type="SAM" id="Phobius"/>
    </source>
</evidence>
<dbReference type="AlphaFoldDB" id="A0A366ELW1"/>
<dbReference type="RefSeq" id="WP_181778150.1">
    <property type="nucleotide sequence ID" value="NZ_QNRJ01000009.1"/>
</dbReference>
<keyword evidence="11 14" id="KW-1133">Transmembrane helix</keyword>
<dbReference type="InterPro" id="IPR036890">
    <property type="entry name" value="HATPase_C_sf"/>
</dbReference>
<evidence type="ECO:0000256" key="4">
    <source>
        <dbReference type="ARBA" id="ARBA00022475"/>
    </source>
</evidence>
<dbReference type="InterPro" id="IPR005467">
    <property type="entry name" value="His_kinase_dom"/>
</dbReference>
<feature type="transmembrane region" description="Helical" evidence="14">
    <location>
        <begin position="12"/>
        <end position="33"/>
    </location>
</feature>
<dbReference type="InterPro" id="IPR039506">
    <property type="entry name" value="SPOB_a"/>
</dbReference>
<dbReference type="InterPro" id="IPR033463">
    <property type="entry name" value="sCache_3"/>
</dbReference>
<feature type="transmembrane region" description="Helical" evidence="14">
    <location>
        <begin position="173"/>
        <end position="192"/>
    </location>
</feature>
<reference evidence="16 17" key="1">
    <citation type="submission" date="2018-06" db="EMBL/GenBank/DDBJ databases">
        <title>Freshwater and sediment microbial communities from various areas in North America, analyzing microbe dynamics in response to fracking.</title>
        <authorList>
            <person name="Lamendella R."/>
        </authorList>
    </citation>
    <scope>NUCLEOTIDE SEQUENCE [LARGE SCALE GENOMIC DNA]</scope>
    <source>
        <strain evidence="16 17">97B</strain>
    </source>
</reference>
<dbReference type="EMBL" id="QNRJ01000009">
    <property type="protein sequence ID" value="RBP03368.1"/>
    <property type="molecule type" value="Genomic_DNA"/>
</dbReference>
<gene>
    <name evidence="16" type="ORF">DET59_10960</name>
</gene>
<feature type="domain" description="Histidine kinase" evidence="15">
    <location>
        <begin position="334"/>
        <end position="527"/>
    </location>
</feature>
<dbReference type="SUPFAM" id="SSF55874">
    <property type="entry name" value="ATPase domain of HSP90 chaperone/DNA topoisomerase II/histidine kinase"/>
    <property type="match status" value="1"/>
</dbReference>
<dbReference type="Gene3D" id="3.30.565.10">
    <property type="entry name" value="Histidine kinase-like ATPase, C-terminal domain"/>
    <property type="match status" value="1"/>
</dbReference>
<comment type="subcellular location">
    <subcellularLocation>
        <location evidence="2">Cell membrane</location>
        <topology evidence="2">Multi-pass membrane protein</topology>
    </subcellularLocation>
</comment>
<dbReference type="Gene3D" id="3.30.450.20">
    <property type="entry name" value="PAS domain"/>
    <property type="match status" value="2"/>
</dbReference>
<dbReference type="PANTHER" id="PTHR43547:SF3">
    <property type="entry name" value="SENSOR PROTEIN CITS"/>
    <property type="match status" value="1"/>
</dbReference>
<proteinExistence type="predicted"/>
<evidence type="ECO:0000259" key="15">
    <source>
        <dbReference type="PROSITE" id="PS50109"/>
    </source>
</evidence>
<dbReference type="Pfam" id="PF02518">
    <property type="entry name" value="HATPase_c"/>
    <property type="match status" value="1"/>
</dbReference>
<evidence type="ECO:0000256" key="2">
    <source>
        <dbReference type="ARBA" id="ARBA00004651"/>
    </source>
</evidence>
<dbReference type="CDD" id="cd16915">
    <property type="entry name" value="HATPase_DpiB-CitA-like"/>
    <property type="match status" value="1"/>
</dbReference>
<dbReference type="SUPFAM" id="SSF103190">
    <property type="entry name" value="Sensory domain-like"/>
    <property type="match status" value="1"/>
</dbReference>
<dbReference type="PANTHER" id="PTHR43547">
    <property type="entry name" value="TWO-COMPONENT HISTIDINE KINASE"/>
    <property type="match status" value="1"/>
</dbReference>
<comment type="catalytic activity">
    <reaction evidence="1">
        <text>ATP + protein L-histidine = ADP + protein N-phospho-L-histidine.</text>
        <dbReference type="EC" id="2.7.13.3"/>
    </reaction>
</comment>
<dbReference type="InterPro" id="IPR000014">
    <property type="entry name" value="PAS"/>
</dbReference>
<keyword evidence="5" id="KW-0597">Phosphoprotein</keyword>
<evidence type="ECO:0000313" key="17">
    <source>
        <dbReference type="Proteomes" id="UP000252118"/>
    </source>
</evidence>
<dbReference type="SUPFAM" id="SSF55890">
    <property type="entry name" value="Sporulation response regulatory protein Spo0B"/>
    <property type="match status" value="1"/>
</dbReference>
<comment type="caution">
    <text evidence="16">The sequence shown here is derived from an EMBL/GenBank/DDBJ whole genome shotgun (WGS) entry which is preliminary data.</text>
</comment>
<sequence length="527" mass="58706">MKKFSLQSKIIVIVLALLSILILSLSIIFFRMLSDTLTDLKGKQALAVAQSVSKMPAVIEAFKTNQPEEIIQPLVEDIRKETGATFIVVGNRDSVRYSHPMPERLGKKMVGGDNERALIRGESYVSHARGSLGPSVRGKVPIRNAQNEIIGVVSVGFLEDSIHDIVIPYRTKVLILVTVILLIGVIGSFFIGKGIKKAIFGLEPAEIAMQFKEKRAIIESVREGIIAIDQHGSITEINARAHSILALDHQSSNRGRHILEVIPDTKMMDVLETRESRLDDEISLNHHDLIVNRLPIFEEEKIVGVVASFRRKDEIDQLTKELSQVQEYAGILRSQTHEYRNKLNTIAGLIQLHHHEEALALIQEESSGYEDLIQFLLKAVPDPVLAGLIIGKYNRSQELKVSFTIHPDSSITTPLIDVQQEKLITIIGNILDNAFEEVLSQPLHNRRVQLFMTDLGNDFIFEIEDSGAGILDIGSIFERGYSTKAGKDRGIGLHLVQRSVEHLNGYMTVENSELGGALFTISIPKQH</sequence>
<evidence type="ECO:0000256" key="13">
    <source>
        <dbReference type="ARBA" id="ARBA00023136"/>
    </source>
</evidence>
<keyword evidence="12" id="KW-0902">Two-component regulatory system</keyword>
<dbReference type="SUPFAM" id="SSF55785">
    <property type="entry name" value="PYP-like sensor domain (PAS domain)"/>
    <property type="match status" value="1"/>
</dbReference>
<dbReference type="GO" id="GO:0000155">
    <property type="term" value="F:phosphorelay sensor kinase activity"/>
    <property type="evidence" value="ECO:0007669"/>
    <property type="project" value="InterPro"/>
</dbReference>
<dbReference type="SMART" id="SM00387">
    <property type="entry name" value="HATPase_c"/>
    <property type="match status" value="1"/>
</dbReference>
<evidence type="ECO:0000256" key="1">
    <source>
        <dbReference type="ARBA" id="ARBA00000085"/>
    </source>
</evidence>
<dbReference type="Proteomes" id="UP000252118">
    <property type="component" value="Unassembled WGS sequence"/>
</dbReference>
<evidence type="ECO:0000313" key="16">
    <source>
        <dbReference type="EMBL" id="RBP03368.1"/>
    </source>
</evidence>
<dbReference type="InterPro" id="IPR003594">
    <property type="entry name" value="HATPase_dom"/>
</dbReference>
<dbReference type="InterPro" id="IPR016120">
    <property type="entry name" value="Sig_transdc_His_kin_SpoOB"/>
</dbReference>
<dbReference type="Pfam" id="PF00989">
    <property type="entry name" value="PAS"/>
    <property type="match status" value="1"/>
</dbReference>
<dbReference type="Pfam" id="PF14689">
    <property type="entry name" value="SPOB_a"/>
    <property type="match status" value="1"/>
</dbReference>
<keyword evidence="10" id="KW-0067">ATP-binding</keyword>
<evidence type="ECO:0000256" key="6">
    <source>
        <dbReference type="ARBA" id="ARBA00022679"/>
    </source>
</evidence>
<dbReference type="GO" id="GO:0005886">
    <property type="term" value="C:plasma membrane"/>
    <property type="evidence" value="ECO:0007669"/>
    <property type="project" value="UniProtKB-SubCell"/>
</dbReference>
<keyword evidence="6" id="KW-0808">Transferase</keyword>
<dbReference type="PRINTS" id="PR00344">
    <property type="entry name" value="BCTRLSENSOR"/>
</dbReference>
<name>A0A366ELW1_9BACI</name>